<organism evidence="2 3">
    <name type="scientific">Candidatus Barnesiella excrementipullorum</name>
    <dbReference type="NCBI Taxonomy" id="2838479"/>
    <lineage>
        <taxon>Bacteria</taxon>
        <taxon>Pseudomonadati</taxon>
        <taxon>Bacteroidota</taxon>
        <taxon>Bacteroidia</taxon>
        <taxon>Bacteroidales</taxon>
        <taxon>Barnesiellaceae</taxon>
        <taxon>Barnesiella</taxon>
    </lineage>
</organism>
<keyword evidence="1" id="KW-0472">Membrane</keyword>
<reference evidence="2" key="2">
    <citation type="submission" date="2021-04" db="EMBL/GenBank/DDBJ databases">
        <authorList>
            <person name="Gilroy R."/>
        </authorList>
    </citation>
    <scope>NUCLEOTIDE SEQUENCE</scope>
    <source>
        <strain evidence="2">ChiHjej12B11-16260</strain>
    </source>
</reference>
<gene>
    <name evidence="2" type="ORF">H9982_02845</name>
</gene>
<keyword evidence="1" id="KW-1133">Transmembrane helix</keyword>
<evidence type="ECO:0000313" key="2">
    <source>
        <dbReference type="EMBL" id="HIX45138.1"/>
    </source>
</evidence>
<comment type="caution">
    <text evidence="2">The sequence shown here is derived from an EMBL/GenBank/DDBJ whole genome shotgun (WGS) entry which is preliminary data.</text>
</comment>
<protein>
    <submittedName>
        <fullName evidence="2">DUF4492 domain-containing protein</fullName>
    </submittedName>
</protein>
<keyword evidence="1" id="KW-0812">Transmembrane</keyword>
<sequence length="82" mass="9674">MDNTSTTRVPGYAKRIWLFYRDGFREMTVGKTLWVLILIKLFIIFFILKLFFFPDFLSVKGNSDDESRARYVGTELVERGVQ</sequence>
<proteinExistence type="predicted"/>
<name>A0A9D1VQW1_9BACT</name>
<dbReference type="EMBL" id="DXFB01000077">
    <property type="protein sequence ID" value="HIX45138.1"/>
    <property type="molecule type" value="Genomic_DNA"/>
</dbReference>
<accession>A0A9D1VQW1</accession>
<dbReference type="Proteomes" id="UP000824246">
    <property type="component" value="Unassembled WGS sequence"/>
</dbReference>
<dbReference type="Pfam" id="PF14899">
    <property type="entry name" value="DUF4492"/>
    <property type="match status" value="1"/>
</dbReference>
<reference evidence="2" key="1">
    <citation type="journal article" date="2021" name="PeerJ">
        <title>Extensive microbial diversity within the chicken gut microbiome revealed by metagenomics and culture.</title>
        <authorList>
            <person name="Gilroy R."/>
            <person name="Ravi A."/>
            <person name="Getino M."/>
            <person name="Pursley I."/>
            <person name="Horton D.L."/>
            <person name="Alikhan N.F."/>
            <person name="Baker D."/>
            <person name="Gharbi K."/>
            <person name="Hall N."/>
            <person name="Watson M."/>
            <person name="Adriaenssens E.M."/>
            <person name="Foster-Nyarko E."/>
            <person name="Jarju S."/>
            <person name="Secka A."/>
            <person name="Antonio M."/>
            <person name="Oren A."/>
            <person name="Chaudhuri R.R."/>
            <person name="La Ragione R."/>
            <person name="Hildebrand F."/>
            <person name="Pallen M.J."/>
        </authorList>
    </citation>
    <scope>NUCLEOTIDE SEQUENCE</scope>
    <source>
        <strain evidence="2">ChiHjej12B11-16260</strain>
    </source>
</reference>
<feature type="transmembrane region" description="Helical" evidence="1">
    <location>
        <begin position="33"/>
        <end position="52"/>
    </location>
</feature>
<evidence type="ECO:0000256" key="1">
    <source>
        <dbReference type="SAM" id="Phobius"/>
    </source>
</evidence>
<dbReference type="AlphaFoldDB" id="A0A9D1VQW1"/>
<dbReference type="InterPro" id="IPR027853">
    <property type="entry name" value="DUF4492"/>
</dbReference>
<evidence type="ECO:0000313" key="3">
    <source>
        <dbReference type="Proteomes" id="UP000824246"/>
    </source>
</evidence>